<protein>
    <submittedName>
        <fullName evidence="3">DsrE family protein</fullName>
    </submittedName>
</protein>
<evidence type="ECO:0000313" key="4">
    <source>
        <dbReference type="Proteomes" id="UP001500840"/>
    </source>
</evidence>
<feature type="chain" id="PRO_5046807035" evidence="2">
    <location>
        <begin position="26"/>
        <end position="343"/>
    </location>
</feature>
<evidence type="ECO:0000313" key="3">
    <source>
        <dbReference type="EMBL" id="GAA4463698.1"/>
    </source>
</evidence>
<dbReference type="SUPFAM" id="SSF75169">
    <property type="entry name" value="DsrEFH-like"/>
    <property type="match status" value="1"/>
</dbReference>
<gene>
    <name evidence="3" type="ORF">GCM10023156_49080</name>
</gene>
<organism evidence="3 4">
    <name type="scientific">Novipirellula rosea</name>
    <dbReference type="NCBI Taxonomy" id="1031540"/>
    <lineage>
        <taxon>Bacteria</taxon>
        <taxon>Pseudomonadati</taxon>
        <taxon>Planctomycetota</taxon>
        <taxon>Planctomycetia</taxon>
        <taxon>Pirellulales</taxon>
        <taxon>Pirellulaceae</taxon>
        <taxon>Novipirellula</taxon>
    </lineage>
</organism>
<name>A0ABP8NDC0_9BACT</name>
<keyword evidence="2" id="KW-0732">Signal</keyword>
<dbReference type="Proteomes" id="UP001500840">
    <property type="component" value="Unassembled WGS sequence"/>
</dbReference>
<keyword evidence="4" id="KW-1185">Reference proteome</keyword>
<comment type="caution">
    <text evidence="3">The sequence shown here is derived from an EMBL/GenBank/DDBJ whole genome shotgun (WGS) entry which is preliminary data.</text>
</comment>
<sequence length="343" mass="37512">MIRTYLVPYVVLLLMATLLSGIADAQRGPGNGRGFGQGGQGGQHGQDERHDEDRQLFHFLLTNHEKISRTVRELPNGVETLTESDDPAIAAKIQEHVRWMQYRVEESKPIRMRDPLFAEIFRHTNKIKMVRVDTDKGVRVTETSGDPYVVKLIKAHAQAVSGFVAKGFSEAMKNHPVPEEVGADSPKYSHPAIAKYGKVVTLPDATQQPRDGSRIVVDVTHGGEPDKLNTALDKVARFVNIYRGAGKKSAQVDIAIVLHGDATLTILNEDAYAARFQTKGNPNLDCLQALHEADVQIFVCGQSLIGSKAKPDQVVVFADVAVSALTALVNLQTDGYAYVPLGK</sequence>
<feature type="signal peptide" evidence="2">
    <location>
        <begin position="1"/>
        <end position="25"/>
    </location>
</feature>
<dbReference type="PANTHER" id="PTHR37691">
    <property type="entry name" value="BLR3518 PROTEIN"/>
    <property type="match status" value="1"/>
</dbReference>
<feature type="compositionally biased region" description="Gly residues" evidence="1">
    <location>
        <begin position="29"/>
        <end position="44"/>
    </location>
</feature>
<evidence type="ECO:0000256" key="2">
    <source>
        <dbReference type="SAM" id="SignalP"/>
    </source>
</evidence>
<accession>A0ABP8NDC0</accession>
<dbReference type="Gene3D" id="3.40.1260.10">
    <property type="entry name" value="DsrEFH-like"/>
    <property type="match status" value="1"/>
</dbReference>
<dbReference type="Pfam" id="PF02635">
    <property type="entry name" value="DsrE"/>
    <property type="match status" value="1"/>
</dbReference>
<evidence type="ECO:0000256" key="1">
    <source>
        <dbReference type="SAM" id="MobiDB-lite"/>
    </source>
</evidence>
<dbReference type="EMBL" id="BAABGA010000066">
    <property type="protein sequence ID" value="GAA4463698.1"/>
    <property type="molecule type" value="Genomic_DNA"/>
</dbReference>
<reference evidence="4" key="1">
    <citation type="journal article" date="2019" name="Int. J. Syst. Evol. Microbiol.">
        <title>The Global Catalogue of Microorganisms (GCM) 10K type strain sequencing project: providing services to taxonomists for standard genome sequencing and annotation.</title>
        <authorList>
            <consortium name="The Broad Institute Genomics Platform"/>
            <consortium name="The Broad Institute Genome Sequencing Center for Infectious Disease"/>
            <person name="Wu L."/>
            <person name="Ma J."/>
        </authorList>
    </citation>
    <scope>NUCLEOTIDE SEQUENCE [LARGE SCALE GENOMIC DNA]</scope>
    <source>
        <strain evidence="4">JCM 17759</strain>
    </source>
</reference>
<feature type="region of interest" description="Disordered" evidence="1">
    <location>
        <begin position="29"/>
        <end position="49"/>
    </location>
</feature>
<dbReference type="InterPro" id="IPR027396">
    <property type="entry name" value="DsrEFH-like"/>
</dbReference>
<proteinExistence type="predicted"/>
<dbReference type="InterPro" id="IPR003787">
    <property type="entry name" value="Sulphur_relay_DsrE/F-like"/>
</dbReference>
<dbReference type="PANTHER" id="PTHR37691:SF1">
    <property type="entry name" value="BLR3518 PROTEIN"/>
    <property type="match status" value="1"/>
</dbReference>
<dbReference type="RefSeq" id="WP_345326362.1">
    <property type="nucleotide sequence ID" value="NZ_BAABGA010000066.1"/>
</dbReference>